<accession>A0A2U1QEC4</accession>
<dbReference type="Gene3D" id="2.40.30.10">
    <property type="entry name" value="Translation factors"/>
    <property type="match status" value="1"/>
</dbReference>
<reference evidence="1 2" key="1">
    <citation type="journal article" date="2018" name="Mol. Plant">
        <title>The genome of Artemisia annua provides insight into the evolution of Asteraceae family and artemisinin biosynthesis.</title>
        <authorList>
            <person name="Shen Q."/>
            <person name="Zhang L."/>
            <person name="Liao Z."/>
            <person name="Wang S."/>
            <person name="Yan T."/>
            <person name="Shi P."/>
            <person name="Liu M."/>
            <person name="Fu X."/>
            <person name="Pan Q."/>
            <person name="Wang Y."/>
            <person name="Lv Z."/>
            <person name="Lu X."/>
            <person name="Zhang F."/>
            <person name="Jiang W."/>
            <person name="Ma Y."/>
            <person name="Chen M."/>
            <person name="Hao X."/>
            <person name="Li L."/>
            <person name="Tang Y."/>
            <person name="Lv G."/>
            <person name="Zhou Y."/>
            <person name="Sun X."/>
            <person name="Brodelius P.E."/>
            <person name="Rose J.K.C."/>
            <person name="Tang K."/>
        </authorList>
    </citation>
    <scope>NUCLEOTIDE SEQUENCE [LARGE SCALE GENOMIC DNA]</scope>
    <source>
        <strain evidence="2">cv. Huhao1</strain>
        <tissue evidence="1">Leaf</tissue>
    </source>
</reference>
<gene>
    <name evidence="1" type="ORF">CTI12_AA039510</name>
</gene>
<dbReference type="Proteomes" id="UP000245207">
    <property type="component" value="Unassembled WGS sequence"/>
</dbReference>
<sequence length="186" mass="20868">MAKKKEIFDEEDLDQLQDHHYGSRRSWKSNTFGLYPEKQGGSFRSWWEYTRNPIIDGTMRPCVFLDTPEHEAFGAMRARGARNGTLKKDVVVCGEAFEKRVDAAGPSISVQVIGLNNVPVASDEFEVVDSLDITRARAEYPKSKIVYVGVLDSLRQIKDDVKEERPTLEEASTTMAAAVKEAGIEI</sequence>
<proteinExistence type="predicted"/>
<protein>
    <submittedName>
        <fullName evidence="1">Translation initiation factor IF-2, chloroplastic</fullName>
    </submittedName>
</protein>
<dbReference type="EMBL" id="PKPP01000183">
    <property type="protein sequence ID" value="PWA96361.1"/>
    <property type="molecule type" value="Genomic_DNA"/>
</dbReference>
<dbReference type="GO" id="GO:0003743">
    <property type="term" value="F:translation initiation factor activity"/>
    <property type="evidence" value="ECO:0007669"/>
    <property type="project" value="UniProtKB-KW"/>
</dbReference>
<comment type="caution">
    <text evidence="1">The sequence shown here is derived from an EMBL/GenBank/DDBJ whole genome shotgun (WGS) entry which is preliminary data.</text>
</comment>
<keyword evidence="1" id="KW-0648">Protein biosynthesis</keyword>
<evidence type="ECO:0000313" key="1">
    <source>
        <dbReference type="EMBL" id="PWA96361.1"/>
    </source>
</evidence>
<keyword evidence="2" id="KW-1185">Reference proteome</keyword>
<dbReference type="OrthoDB" id="1749192at2759"/>
<dbReference type="AlphaFoldDB" id="A0A2U1QEC4"/>
<dbReference type="STRING" id="35608.A0A2U1QEC4"/>
<organism evidence="1 2">
    <name type="scientific">Artemisia annua</name>
    <name type="common">Sweet wormwood</name>
    <dbReference type="NCBI Taxonomy" id="35608"/>
    <lineage>
        <taxon>Eukaryota</taxon>
        <taxon>Viridiplantae</taxon>
        <taxon>Streptophyta</taxon>
        <taxon>Embryophyta</taxon>
        <taxon>Tracheophyta</taxon>
        <taxon>Spermatophyta</taxon>
        <taxon>Magnoliopsida</taxon>
        <taxon>eudicotyledons</taxon>
        <taxon>Gunneridae</taxon>
        <taxon>Pentapetalae</taxon>
        <taxon>asterids</taxon>
        <taxon>campanulids</taxon>
        <taxon>Asterales</taxon>
        <taxon>Asteraceae</taxon>
        <taxon>Asteroideae</taxon>
        <taxon>Anthemideae</taxon>
        <taxon>Artemisiinae</taxon>
        <taxon>Artemisia</taxon>
    </lineage>
</organism>
<name>A0A2U1QEC4_ARTAN</name>
<evidence type="ECO:0000313" key="2">
    <source>
        <dbReference type="Proteomes" id="UP000245207"/>
    </source>
</evidence>
<keyword evidence="1" id="KW-0396">Initiation factor</keyword>